<name>A0A1L7NMD3_PSEPU</name>
<gene>
    <name evidence="1" type="ORF">KF715C_pA1440</name>
</gene>
<accession>A0A1L7NMD3</accession>
<sequence length="355" mass="38571">MTAKKEDRMQTTLSDQINEAAERLRQSASMGTAAVSVSAADLQLLLSAMSQPENPGSIASCDDAFAEHYKADPGDPSVGADLEVWRNSWAQAQKACLIEVGHQVGLLGQVLGDCIVEAGIIRPGVGLTGPELLMFANDLLTYIKQQQQMEAAANAVFTFMLKYPCESPLEFLRCWNEGNFDALRAEWPEAPDEIYIGPDQFHPKTIGFDAYSTADAKSLTSVRLLSQCRDNLNSDAGNIDALIAEVDAYLAGQPSPTNSTDATGGIQDELDVDGAKAQYKAAAQALIRATQRQYPINSTVEAKVGGHLIRGTVIRHNDSWWCDPGEFTIRNIATGKERKITHSHVKEARESHAHV</sequence>
<dbReference type="AlphaFoldDB" id="A0A1L7NMD3"/>
<geneLocation type="plasmid" evidence="2">
    <name>pkf715a dna</name>
</geneLocation>
<dbReference type="EMBL" id="AP015030">
    <property type="protein sequence ID" value="BAW26649.1"/>
    <property type="molecule type" value="Genomic_DNA"/>
</dbReference>
<reference evidence="1 2" key="1">
    <citation type="submission" date="2015-11" db="EMBL/GenBank/DDBJ databases">
        <title>Complete genome sequencing of a biphenyl-degrading bacterium, Pseudomonas putida KF715 (=NBRC110667).</title>
        <authorList>
            <person name="Suenaga H."/>
            <person name="Fujihara N."/>
            <person name="Watanabe T."/>
            <person name="Hirose J."/>
            <person name="Kimura N."/>
            <person name="Yamazoe A."/>
            <person name="Hosoyama A."/>
            <person name="Shimodaira J."/>
            <person name="Furukawa K."/>
        </authorList>
    </citation>
    <scope>NUCLEOTIDE SEQUENCE [LARGE SCALE GENOMIC DNA]</scope>
    <source>
        <strain evidence="1 2">KF715</strain>
        <plasmid evidence="2">Plasmid pkf715a dna</plasmid>
    </source>
</reference>
<dbReference type="Proteomes" id="UP000218731">
    <property type="component" value="Plasmid pKF715A"/>
</dbReference>
<protein>
    <submittedName>
        <fullName evidence="1">Uncharacterized protein</fullName>
    </submittedName>
</protein>
<evidence type="ECO:0000313" key="2">
    <source>
        <dbReference type="Proteomes" id="UP000218731"/>
    </source>
</evidence>
<keyword evidence="1" id="KW-0614">Plasmid</keyword>
<proteinExistence type="predicted"/>
<evidence type="ECO:0000313" key="1">
    <source>
        <dbReference type="EMBL" id="BAW26649.1"/>
    </source>
</evidence>
<organism evidence="1 2">
    <name type="scientific">Pseudomonas putida</name>
    <name type="common">Arthrobacter siderocapsulatus</name>
    <dbReference type="NCBI Taxonomy" id="303"/>
    <lineage>
        <taxon>Bacteria</taxon>
        <taxon>Pseudomonadati</taxon>
        <taxon>Pseudomonadota</taxon>
        <taxon>Gammaproteobacteria</taxon>
        <taxon>Pseudomonadales</taxon>
        <taxon>Pseudomonadaceae</taxon>
        <taxon>Pseudomonas</taxon>
    </lineage>
</organism>